<evidence type="ECO:0000313" key="2">
    <source>
        <dbReference type="Proteomes" id="UP000044026"/>
    </source>
</evidence>
<accession>A0A0B7HPR2</accession>
<dbReference type="AlphaFoldDB" id="A0A0B7HPR2"/>
<reference evidence="1 2" key="1">
    <citation type="submission" date="2015-01" db="EMBL/GenBank/DDBJ databases">
        <authorList>
            <person name="Xiang T."/>
            <person name="Song Y."/>
            <person name="Huang L."/>
            <person name="Wang B."/>
            <person name="Wu P."/>
        </authorList>
    </citation>
    <scope>NUCLEOTIDE SEQUENCE [LARGE SCALE GENOMIC DNA]</scope>
    <source>
        <strain evidence="1 2">Cc12</strain>
    </source>
</reference>
<gene>
    <name evidence="1" type="ORF">CCAN12_800140</name>
</gene>
<dbReference type="Proteomes" id="UP000044026">
    <property type="component" value="Unassembled WGS sequence"/>
</dbReference>
<name>A0A0B7HPR2_9FLAO</name>
<protein>
    <recommendedName>
        <fullName evidence="3">Fibronectin type-III domain-containing protein</fullName>
    </recommendedName>
</protein>
<dbReference type="PROSITE" id="PS51257">
    <property type="entry name" value="PROKAR_LIPOPROTEIN"/>
    <property type="match status" value="1"/>
</dbReference>
<sequence length="158" mass="17493">MKSRNIVLVSVLLSVLGFSSCSKEEEVITPSELSNINTESLEGQIKITWENVSPANFEYVKITYYDKLKKKKMQRLASKHTSEIIIPNTRKKYGTYVFTLQPFSSTKTGGKEYTIEGVSGPAPSTIASTIETKQELVASNLFSNEPEQSEGSLAKFVG</sequence>
<proteinExistence type="predicted"/>
<organism evidence="1 2">
    <name type="scientific">Capnocytophaga canimorsus</name>
    <dbReference type="NCBI Taxonomy" id="28188"/>
    <lineage>
        <taxon>Bacteria</taxon>
        <taxon>Pseudomonadati</taxon>
        <taxon>Bacteroidota</taxon>
        <taxon>Flavobacteriia</taxon>
        <taxon>Flavobacteriales</taxon>
        <taxon>Flavobacteriaceae</taxon>
        <taxon>Capnocytophaga</taxon>
    </lineage>
</organism>
<dbReference type="EMBL" id="CDOE01000079">
    <property type="protein sequence ID" value="CEN41290.1"/>
    <property type="molecule type" value="Genomic_DNA"/>
</dbReference>
<evidence type="ECO:0008006" key="3">
    <source>
        <dbReference type="Google" id="ProtNLM"/>
    </source>
</evidence>
<evidence type="ECO:0000313" key="1">
    <source>
        <dbReference type="EMBL" id="CEN41290.1"/>
    </source>
</evidence>